<evidence type="ECO:0000256" key="2">
    <source>
        <dbReference type="ARBA" id="ARBA00022884"/>
    </source>
</evidence>
<reference evidence="3" key="1">
    <citation type="submission" date="2025-08" db="UniProtKB">
        <authorList>
            <consortium name="Ensembl"/>
        </authorList>
    </citation>
    <scope>IDENTIFICATION</scope>
</reference>
<evidence type="ECO:0000256" key="1">
    <source>
        <dbReference type="ARBA" id="ARBA00009526"/>
    </source>
</evidence>
<dbReference type="GO" id="GO:0016020">
    <property type="term" value="C:membrane"/>
    <property type="evidence" value="ECO:0007669"/>
    <property type="project" value="TreeGrafter"/>
</dbReference>
<dbReference type="FunFam" id="3.30.460.10:FF:000007">
    <property type="entry name" value="2'-5'-oligoadenylate synthetase 1"/>
    <property type="match status" value="1"/>
</dbReference>
<dbReference type="SUPFAM" id="SSF81301">
    <property type="entry name" value="Nucleotidyltransferase"/>
    <property type="match status" value="1"/>
</dbReference>
<dbReference type="PROSITE" id="PS50152">
    <property type="entry name" value="25A_SYNTH_3"/>
    <property type="match status" value="1"/>
</dbReference>
<dbReference type="AlphaFoldDB" id="A0A8C3IT86"/>
<dbReference type="GeneTree" id="ENSGT00510000046406"/>
<dbReference type="GO" id="GO:0001730">
    <property type="term" value="F:2'-5'-oligoadenylate synthetase activity"/>
    <property type="evidence" value="ECO:0007669"/>
    <property type="project" value="UniProtKB-EC"/>
</dbReference>
<dbReference type="GO" id="GO:0003725">
    <property type="term" value="F:double-stranded RNA binding"/>
    <property type="evidence" value="ECO:0007669"/>
    <property type="project" value="TreeGrafter"/>
</dbReference>
<accession>A0A8C3IT86</accession>
<dbReference type="Ensembl" id="ENSCPBT00000046079.1">
    <property type="protein sequence ID" value="ENSCPBP00000039317.1"/>
    <property type="gene ID" value="ENSCPBG00000027085.1"/>
</dbReference>
<keyword evidence="2" id="KW-0694">RNA-binding</keyword>
<dbReference type="PANTHER" id="PTHR11258:SF7">
    <property type="entry name" value="2'-5'-OLIGOADENYLATE SYNTHASE-LIKE PROTEIN 2"/>
    <property type="match status" value="1"/>
</dbReference>
<dbReference type="Gene3D" id="3.30.460.10">
    <property type="entry name" value="Beta Polymerase, domain 2"/>
    <property type="match status" value="1"/>
</dbReference>
<dbReference type="PROSITE" id="PS00832">
    <property type="entry name" value="25A_SYNTH_1"/>
    <property type="match status" value="1"/>
</dbReference>
<dbReference type="Proteomes" id="UP000694380">
    <property type="component" value="Unplaced"/>
</dbReference>
<organism evidence="3 4">
    <name type="scientific">Chrysemys picta bellii</name>
    <name type="common">Western painted turtle</name>
    <name type="synonym">Emys bellii</name>
    <dbReference type="NCBI Taxonomy" id="8478"/>
    <lineage>
        <taxon>Eukaryota</taxon>
        <taxon>Metazoa</taxon>
        <taxon>Chordata</taxon>
        <taxon>Craniata</taxon>
        <taxon>Vertebrata</taxon>
        <taxon>Euteleostomi</taxon>
        <taxon>Archelosauria</taxon>
        <taxon>Testudinata</taxon>
        <taxon>Testudines</taxon>
        <taxon>Cryptodira</taxon>
        <taxon>Durocryptodira</taxon>
        <taxon>Testudinoidea</taxon>
        <taxon>Emydidae</taxon>
        <taxon>Chrysemys</taxon>
    </lineage>
</organism>
<dbReference type="PANTHER" id="PTHR11258">
    <property type="entry name" value="2-5 OLIGOADENYLATE SYNTHETASE"/>
    <property type="match status" value="1"/>
</dbReference>
<proteinExistence type="inferred from homology"/>
<dbReference type="GO" id="GO:0005654">
    <property type="term" value="C:nucleoplasm"/>
    <property type="evidence" value="ECO:0007669"/>
    <property type="project" value="TreeGrafter"/>
</dbReference>
<dbReference type="InterPro" id="IPR043518">
    <property type="entry name" value="2-5OAS_N_CS"/>
</dbReference>
<protein>
    <submittedName>
        <fullName evidence="3">Uncharacterized protein</fullName>
    </submittedName>
</protein>
<name>A0A8C3IT86_CHRPI</name>
<evidence type="ECO:0000313" key="4">
    <source>
        <dbReference type="Proteomes" id="UP000694380"/>
    </source>
</evidence>
<dbReference type="GO" id="GO:0051607">
    <property type="term" value="P:defense response to virus"/>
    <property type="evidence" value="ECO:0007669"/>
    <property type="project" value="TreeGrafter"/>
</dbReference>
<keyword evidence="4" id="KW-1185">Reference proteome</keyword>
<sequence length="201" mass="22217">MPKMELYQVSAGSLDAWIAEHLQPSEEFQLQVKDTVRRICDFLKQTCGLFNLNSAPLCISNASVPWQGGSAGKGTALKNNSDADLVLFLSCFSSYQDQMENRAAVLDTVKQKLNRCRQTIAFSVDVEVPQPKEKVPPHPHASCCSSWELFPAAHGPFQDVLPPVQSWVLGTHQTLFISPLPPPCPRRLSLRTRSQNATLSA</sequence>
<comment type="similarity">
    <text evidence="1">Belongs to the 2-5A synthase family.</text>
</comment>
<dbReference type="InterPro" id="IPR043519">
    <property type="entry name" value="NT_sf"/>
</dbReference>
<evidence type="ECO:0000313" key="3">
    <source>
        <dbReference type="Ensembl" id="ENSCPBP00000039317.1"/>
    </source>
</evidence>
<dbReference type="GO" id="GO:0045071">
    <property type="term" value="P:negative regulation of viral genome replication"/>
    <property type="evidence" value="ECO:0007669"/>
    <property type="project" value="TreeGrafter"/>
</dbReference>
<reference evidence="3" key="2">
    <citation type="submission" date="2025-09" db="UniProtKB">
        <authorList>
            <consortium name="Ensembl"/>
        </authorList>
    </citation>
    <scope>IDENTIFICATION</scope>
</reference>
<dbReference type="GO" id="GO:0005829">
    <property type="term" value="C:cytosol"/>
    <property type="evidence" value="ECO:0007669"/>
    <property type="project" value="TreeGrafter"/>
</dbReference>